<name>A0A6L2Q530_COPFO</name>
<dbReference type="AlphaFoldDB" id="A0A6L2Q530"/>
<reference evidence="2" key="1">
    <citation type="submission" date="2020-01" db="EMBL/GenBank/DDBJ databases">
        <title>Draft genome sequence of the Termite Coptotermes fromosanus.</title>
        <authorList>
            <person name="Itakura S."/>
            <person name="Yosikawa Y."/>
            <person name="Umezawa K."/>
        </authorList>
    </citation>
    <scope>NUCLEOTIDE SEQUENCE [LARGE SCALE GENOMIC DNA]</scope>
</reference>
<sequence length="91" mass="10622">DHNNAHGTVESDYQHRFSIKVWCGVIGDQLTGPYILRQRLTGDIYANFLQHELPALLQKVPLRTRRQLYYQRAEHPSFRPDRQAVSESAVF</sequence>
<dbReference type="InterPro" id="IPR036397">
    <property type="entry name" value="RNaseH_sf"/>
</dbReference>
<gene>
    <name evidence="1" type="ORF">Cfor_11672</name>
</gene>
<dbReference type="Gene3D" id="3.30.420.10">
    <property type="entry name" value="Ribonuclease H-like superfamily/Ribonuclease H"/>
    <property type="match status" value="1"/>
</dbReference>
<dbReference type="GO" id="GO:0003676">
    <property type="term" value="F:nucleic acid binding"/>
    <property type="evidence" value="ECO:0007669"/>
    <property type="project" value="InterPro"/>
</dbReference>
<comment type="caution">
    <text evidence="1">The sequence shown here is derived from an EMBL/GenBank/DDBJ whole genome shotgun (WGS) entry which is preliminary data.</text>
</comment>
<dbReference type="OrthoDB" id="6764275at2759"/>
<keyword evidence="2" id="KW-1185">Reference proteome</keyword>
<evidence type="ECO:0000313" key="1">
    <source>
        <dbReference type="EMBL" id="GFG39050.1"/>
    </source>
</evidence>
<dbReference type="PANTHER" id="PTHR47326:SF1">
    <property type="entry name" value="HTH PSQ-TYPE DOMAIN-CONTAINING PROTEIN"/>
    <property type="match status" value="1"/>
</dbReference>
<evidence type="ECO:0000313" key="2">
    <source>
        <dbReference type="Proteomes" id="UP000502823"/>
    </source>
</evidence>
<accession>A0A6L2Q530</accession>
<protein>
    <submittedName>
        <fullName evidence="1">Uncharacterized protein</fullName>
    </submittedName>
</protein>
<dbReference type="PANTHER" id="PTHR47326">
    <property type="entry name" value="TRANSPOSABLE ELEMENT TC3 TRANSPOSASE-LIKE PROTEIN"/>
    <property type="match status" value="1"/>
</dbReference>
<dbReference type="Proteomes" id="UP000502823">
    <property type="component" value="Unassembled WGS sequence"/>
</dbReference>
<proteinExistence type="predicted"/>
<organism evidence="1 2">
    <name type="scientific">Coptotermes formosanus</name>
    <name type="common">Formosan subterranean termite</name>
    <dbReference type="NCBI Taxonomy" id="36987"/>
    <lineage>
        <taxon>Eukaryota</taxon>
        <taxon>Metazoa</taxon>
        <taxon>Ecdysozoa</taxon>
        <taxon>Arthropoda</taxon>
        <taxon>Hexapoda</taxon>
        <taxon>Insecta</taxon>
        <taxon>Pterygota</taxon>
        <taxon>Neoptera</taxon>
        <taxon>Polyneoptera</taxon>
        <taxon>Dictyoptera</taxon>
        <taxon>Blattodea</taxon>
        <taxon>Blattoidea</taxon>
        <taxon>Termitoidae</taxon>
        <taxon>Rhinotermitidae</taxon>
        <taxon>Coptotermes</taxon>
    </lineage>
</organism>
<dbReference type="EMBL" id="BLKM01000849">
    <property type="protein sequence ID" value="GFG39050.1"/>
    <property type="molecule type" value="Genomic_DNA"/>
</dbReference>
<dbReference type="InParanoid" id="A0A6L2Q530"/>
<feature type="non-terminal residue" evidence="1">
    <location>
        <position position="1"/>
    </location>
</feature>